<comment type="caution">
    <text evidence="1">The sequence shown here is derived from an EMBL/GenBank/DDBJ whole genome shotgun (WGS) entry which is preliminary data.</text>
</comment>
<gene>
    <name evidence="1" type="ORF">CCACVL1_01309</name>
</gene>
<sequence length="37" mass="4359">MDHERLWDPPEGEFLGVNVPLFGRRARSRPLRSLPEK</sequence>
<organism evidence="1 2">
    <name type="scientific">Corchorus capsularis</name>
    <name type="common">Jute</name>
    <dbReference type="NCBI Taxonomy" id="210143"/>
    <lineage>
        <taxon>Eukaryota</taxon>
        <taxon>Viridiplantae</taxon>
        <taxon>Streptophyta</taxon>
        <taxon>Embryophyta</taxon>
        <taxon>Tracheophyta</taxon>
        <taxon>Spermatophyta</taxon>
        <taxon>Magnoliopsida</taxon>
        <taxon>eudicotyledons</taxon>
        <taxon>Gunneridae</taxon>
        <taxon>Pentapetalae</taxon>
        <taxon>rosids</taxon>
        <taxon>malvids</taxon>
        <taxon>Malvales</taxon>
        <taxon>Malvaceae</taxon>
        <taxon>Grewioideae</taxon>
        <taxon>Apeibeae</taxon>
        <taxon>Corchorus</taxon>
    </lineage>
</organism>
<protein>
    <submittedName>
        <fullName evidence="1">Uncharacterized protein</fullName>
    </submittedName>
</protein>
<dbReference type="Proteomes" id="UP000188268">
    <property type="component" value="Unassembled WGS sequence"/>
</dbReference>
<evidence type="ECO:0000313" key="1">
    <source>
        <dbReference type="EMBL" id="OMP07412.1"/>
    </source>
</evidence>
<dbReference type="EMBL" id="AWWV01004450">
    <property type="protein sequence ID" value="OMP07412.1"/>
    <property type="molecule type" value="Genomic_DNA"/>
</dbReference>
<dbReference type="AlphaFoldDB" id="A0A1R3KJZ9"/>
<keyword evidence="2" id="KW-1185">Reference proteome</keyword>
<reference evidence="1 2" key="1">
    <citation type="submission" date="2013-09" db="EMBL/GenBank/DDBJ databases">
        <title>Corchorus capsularis genome sequencing.</title>
        <authorList>
            <person name="Alam M."/>
            <person name="Haque M.S."/>
            <person name="Islam M.S."/>
            <person name="Emdad E.M."/>
            <person name="Islam M.M."/>
            <person name="Ahmed B."/>
            <person name="Halim A."/>
            <person name="Hossen Q.M.M."/>
            <person name="Hossain M.Z."/>
            <person name="Ahmed R."/>
            <person name="Khan M.M."/>
            <person name="Islam R."/>
            <person name="Rashid M.M."/>
            <person name="Khan S.A."/>
            <person name="Rahman M.S."/>
            <person name="Alam M."/>
        </authorList>
    </citation>
    <scope>NUCLEOTIDE SEQUENCE [LARGE SCALE GENOMIC DNA]</scope>
    <source>
        <strain evidence="2">cv. CVL-1</strain>
        <tissue evidence="1">Whole seedling</tissue>
    </source>
</reference>
<name>A0A1R3KJZ9_COCAP</name>
<proteinExistence type="predicted"/>
<feature type="non-terminal residue" evidence="1">
    <location>
        <position position="37"/>
    </location>
</feature>
<evidence type="ECO:0000313" key="2">
    <source>
        <dbReference type="Proteomes" id="UP000188268"/>
    </source>
</evidence>
<accession>A0A1R3KJZ9</accession>
<dbReference type="Gramene" id="OMP07412">
    <property type="protein sequence ID" value="OMP07412"/>
    <property type="gene ID" value="CCACVL1_01309"/>
</dbReference>